<dbReference type="SUPFAM" id="SSF53795">
    <property type="entry name" value="PEP carboxykinase-like"/>
    <property type="match status" value="1"/>
</dbReference>
<sequence length="401" mass="46204">MIKRQEGYQLKEIESVYNLLPFGQKVADQKRGITMNETGVFLWKILEEPRPEEELISLAAEHYGIAGNEEKEQLKKDILEFVSQLENLGILRRTFADQRRNAESSCYGGMQIAGIRIGFLGAEEMIPEKFHDFMIDFSGKWDQIIEFKEYPPGSRQNGQVLLRNKELTVSEWEEGYILTFPSMSSIYEAYMTEDGSYVEIYCRRPFGEEETDQLFHAIRMFYLYLAQKKGYYAVHSASILYEGKAWLFSGHSGMGKSTHTAMWHEQLGVPYLNGDLNLIGRKDGKMVVCGIPWCGTSEIYTTGDYELGGIVLLGRDTKDHVEPLIMYEKIMRVMQRMISPVWKEELLEKNLEIAKEIAKEVPVLHLFCTKEISAVETVKEEIDRLGKANDTNSMNSMERER</sequence>
<evidence type="ECO:0000313" key="1">
    <source>
        <dbReference type="EMBL" id="VUX04401.1"/>
    </source>
</evidence>
<dbReference type="RefSeq" id="WP_144100480.1">
    <property type="nucleotide sequence ID" value="NZ_CABHNM010000032.1"/>
</dbReference>
<evidence type="ECO:0000313" key="2">
    <source>
        <dbReference type="Proteomes" id="UP000398619"/>
    </source>
</evidence>
<reference evidence="1 2" key="1">
    <citation type="submission" date="2019-07" db="EMBL/GenBank/DDBJ databases">
        <authorList>
            <person name="Hibberd C M."/>
            <person name="Gehrig L. J."/>
            <person name="Chang H.-W."/>
            <person name="Venkatesh S."/>
        </authorList>
    </citation>
    <scope>NUCLEOTIDE SEQUENCE [LARGE SCALE GENOMIC DNA]</scope>
    <source>
        <strain evidence="1">Dorea_longicatena_SSTS_Bg7063</strain>
    </source>
</reference>
<dbReference type="AlphaFoldDB" id="A0A564TCJ4"/>
<evidence type="ECO:0008006" key="3">
    <source>
        <dbReference type="Google" id="ProtNLM"/>
    </source>
</evidence>
<accession>A0A564TCJ4</accession>
<dbReference type="EMBL" id="CABHNM010000032">
    <property type="protein sequence ID" value="VUX04401.1"/>
    <property type="molecule type" value="Genomic_DNA"/>
</dbReference>
<dbReference type="InterPro" id="IPR041881">
    <property type="entry name" value="PqqD_sf"/>
</dbReference>
<dbReference type="Pfam" id="PF05402">
    <property type="entry name" value="PqqD"/>
    <property type="match status" value="1"/>
</dbReference>
<dbReference type="InterPro" id="IPR008792">
    <property type="entry name" value="PQQD"/>
</dbReference>
<name>A0A564TCJ4_9FIRM</name>
<protein>
    <recommendedName>
        <fullName evidence="3">PqqD family protein</fullName>
    </recommendedName>
</protein>
<dbReference type="Gene3D" id="1.10.10.1150">
    <property type="entry name" value="Coenzyme PQQ synthesis protein D (PqqD)"/>
    <property type="match status" value="1"/>
</dbReference>
<dbReference type="Proteomes" id="UP000398619">
    <property type="component" value="Unassembled WGS sequence"/>
</dbReference>
<proteinExistence type="predicted"/>
<gene>
    <name evidence="1" type="ORF">DLSSTS7063_01437</name>
</gene>
<organism evidence="1 2">
    <name type="scientific">Dorea longicatena</name>
    <dbReference type="NCBI Taxonomy" id="88431"/>
    <lineage>
        <taxon>Bacteria</taxon>
        <taxon>Bacillati</taxon>
        <taxon>Bacillota</taxon>
        <taxon>Clostridia</taxon>
        <taxon>Lachnospirales</taxon>
        <taxon>Lachnospiraceae</taxon>
        <taxon>Dorea</taxon>
    </lineage>
</organism>